<dbReference type="FunFam" id="3.30.200.20:FF:000180">
    <property type="entry name" value="serine/threonine-protein kinase STY46-like"/>
    <property type="match status" value="1"/>
</dbReference>
<sequence length="649" mass="70769">NLGFTKVGCVHINDPYGVAFKDGVSRAAEANGMEAFTAALEVGIDTVTAVSDIVEASSGEVNAWVGVLFDAHLDNVMRDAISNGAGGGDNVWIFTDGLNNGDLSERAVGGTGCVDDDCEDIAAALNGVFRIVATQGVATEGGLTLYDRFVDEWAGLDSNTGFQRELAKKALRYTSAGIPYVADGGGKNMDGTDMPIPIGTDLAKYHETFFENSLLSAYEGFFYDGSIQMGLGACKALKDNGANFTVDASGDEEMTKFADMLYAGMTSITFEGWSGNVVFDERKISTLEAELTLLKEYDQREKDMIDKEITGFRTDFMEHRDKNKAASTERAELDKFLIPAAEVTPVKMIGKGSFGEVFLASYRGQQVAVKTMSSIDADNLSRFRDEIILMSDLHHPNVVFMVGACWEQQLMALVLEFCDKGTASDCLAPDLTWGDPLFKWAKDIALGIGYLHNISFFDTKNNVQVSNIIHRDIKPDNCLVTDTYGVKVSDFGEARMADAGKTMTMVGTPFYVAPEVIRGDHYSVSADVYSYAMTLVCFATRRTSLGEWLKKAYRDEKMKKKRGLGGGGGAKATTISDNRVAHLMCNKQWRPSEGLVEDLKVPSKMGQLIELCWLDNPELRPDFKEIKAFLVDQCMEQIMGSDGTGNGTG</sequence>
<dbReference type="Gene3D" id="3.30.200.20">
    <property type="entry name" value="Phosphorylase Kinase, domain 1"/>
    <property type="match status" value="1"/>
</dbReference>
<feature type="domain" description="Protein kinase" evidence="6">
    <location>
        <begin position="343"/>
        <end position="630"/>
    </location>
</feature>
<dbReference type="Proteomes" id="UP001165082">
    <property type="component" value="Unassembled WGS sequence"/>
</dbReference>
<evidence type="ECO:0000259" key="6">
    <source>
        <dbReference type="PROSITE" id="PS50011"/>
    </source>
</evidence>
<dbReference type="InterPro" id="IPR051681">
    <property type="entry name" value="Ser/Thr_Kinases-Pseudokinases"/>
</dbReference>
<feature type="non-terminal residue" evidence="7">
    <location>
        <position position="1"/>
    </location>
</feature>
<dbReference type="SUPFAM" id="SSF56112">
    <property type="entry name" value="Protein kinase-like (PK-like)"/>
    <property type="match status" value="1"/>
</dbReference>
<dbReference type="PROSITE" id="PS00108">
    <property type="entry name" value="PROTEIN_KINASE_ST"/>
    <property type="match status" value="1"/>
</dbReference>
<evidence type="ECO:0000313" key="7">
    <source>
        <dbReference type="EMBL" id="GMH73855.1"/>
    </source>
</evidence>
<keyword evidence="3" id="KW-0418">Kinase</keyword>
<dbReference type="GO" id="GO:0004674">
    <property type="term" value="F:protein serine/threonine kinase activity"/>
    <property type="evidence" value="ECO:0007669"/>
    <property type="project" value="TreeGrafter"/>
</dbReference>
<keyword evidence="8" id="KW-1185">Reference proteome</keyword>
<dbReference type="SMART" id="SM00220">
    <property type="entry name" value="S_TKc"/>
    <property type="match status" value="1"/>
</dbReference>
<evidence type="ECO:0000256" key="5">
    <source>
        <dbReference type="PROSITE-ProRule" id="PRU10141"/>
    </source>
</evidence>
<dbReference type="SUPFAM" id="SSF53822">
    <property type="entry name" value="Periplasmic binding protein-like I"/>
    <property type="match status" value="1"/>
</dbReference>
<dbReference type="PROSITE" id="PS50011">
    <property type="entry name" value="PROTEIN_KINASE_DOM"/>
    <property type="match status" value="1"/>
</dbReference>
<protein>
    <recommendedName>
        <fullName evidence="6">Protein kinase domain-containing protein</fullName>
    </recommendedName>
</protein>
<evidence type="ECO:0000256" key="3">
    <source>
        <dbReference type="ARBA" id="ARBA00022777"/>
    </source>
</evidence>
<dbReference type="PANTHER" id="PTHR44329">
    <property type="entry name" value="SERINE/THREONINE-PROTEIN KINASE TNNI3K-RELATED"/>
    <property type="match status" value="1"/>
</dbReference>
<dbReference type="InterPro" id="IPR017441">
    <property type="entry name" value="Protein_kinase_ATP_BS"/>
</dbReference>
<dbReference type="InterPro" id="IPR028082">
    <property type="entry name" value="Peripla_BP_I"/>
</dbReference>
<name>A0A9W7ATW4_9STRA</name>
<comment type="caution">
    <text evidence="7">The sequence shown here is derived from an EMBL/GenBank/DDBJ whole genome shotgun (WGS) entry which is preliminary data.</text>
</comment>
<feature type="non-terminal residue" evidence="7">
    <location>
        <position position="649"/>
    </location>
</feature>
<dbReference type="PROSITE" id="PS00107">
    <property type="entry name" value="PROTEIN_KINASE_ATP"/>
    <property type="match status" value="1"/>
</dbReference>
<dbReference type="EMBL" id="BRXZ01001548">
    <property type="protein sequence ID" value="GMH73855.1"/>
    <property type="molecule type" value="Genomic_DNA"/>
</dbReference>
<keyword evidence="1" id="KW-0808">Transferase</keyword>
<dbReference type="Gene3D" id="1.10.510.10">
    <property type="entry name" value="Transferase(Phosphotransferase) domain 1"/>
    <property type="match status" value="1"/>
</dbReference>
<dbReference type="InterPro" id="IPR011009">
    <property type="entry name" value="Kinase-like_dom_sf"/>
</dbReference>
<dbReference type="GO" id="GO:0005524">
    <property type="term" value="F:ATP binding"/>
    <property type="evidence" value="ECO:0007669"/>
    <property type="project" value="UniProtKB-UniRule"/>
</dbReference>
<dbReference type="Pfam" id="PF00069">
    <property type="entry name" value="Pkinase"/>
    <property type="match status" value="1"/>
</dbReference>
<gene>
    <name evidence="7" type="ORF">TrRE_jg1047</name>
</gene>
<keyword evidence="4 5" id="KW-0067">ATP-binding</keyword>
<dbReference type="InterPro" id="IPR008271">
    <property type="entry name" value="Ser/Thr_kinase_AS"/>
</dbReference>
<proteinExistence type="predicted"/>
<evidence type="ECO:0000256" key="1">
    <source>
        <dbReference type="ARBA" id="ARBA00022679"/>
    </source>
</evidence>
<dbReference type="InterPro" id="IPR000719">
    <property type="entry name" value="Prot_kinase_dom"/>
</dbReference>
<reference evidence="7" key="1">
    <citation type="submission" date="2022-07" db="EMBL/GenBank/DDBJ databases">
        <title>Genome analysis of Parmales, a sister group of diatoms, reveals the evolutionary specialization of diatoms from phago-mixotrophs to photoautotrophs.</title>
        <authorList>
            <person name="Ban H."/>
            <person name="Sato S."/>
            <person name="Yoshikawa S."/>
            <person name="Kazumasa Y."/>
            <person name="Nakamura Y."/>
            <person name="Ichinomiya M."/>
            <person name="Saitoh K."/>
            <person name="Sato N."/>
            <person name="Blanc-Mathieu R."/>
            <person name="Endo H."/>
            <person name="Kuwata A."/>
            <person name="Ogata H."/>
        </authorList>
    </citation>
    <scope>NUCLEOTIDE SEQUENCE</scope>
</reference>
<evidence type="ECO:0000256" key="2">
    <source>
        <dbReference type="ARBA" id="ARBA00022741"/>
    </source>
</evidence>
<feature type="binding site" evidence="5">
    <location>
        <position position="370"/>
    </location>
    <ligand>
        <name>ATP</name>
        <dbReference type="ChEBI" id="CHEBI:30616"/>
    </ligand>
</feature>
<evidence type="ECO:0000313" key="8">
    <source>
        <dbReference type="Proteomes" id="UP001165082"/>
    </source>
</evidence>
<dbReference type="OrthoDB" id="4062651at2759"/>
<dbReference type="AlphaFoldDB" id="A0A9W7ATW4"/>
<evidence type="ECO:0000256" key="4">
    <source>
        <dbReference type="ARBA" id="ARBA00022840"/>
    </source>
</evidence>
<keyword evidence="2 5" id="KW-0547">Nucleotide-binding</keyword>
<organism evidence="7 8">
    <name type="scientific">Triparma retinervis</name>
    <dbReference type="NCBI Taxonomy" id="2557542"/>
    <lineage>
        <taxon>Eukaryota</taxon>
        <taxon>Sar</taxon>
        <taxon>Stramenopiles</taxon>
        <taxon>Ochrophyta</taxon>
        <taxon>Bolidophyceae</taxon>
        <taxon>Parmales</taxon>
        <taxon>Triparmaceae</taxon>
        <taxon>Triparma</taxon>
    </lineage>
</organism>
<accession>A0A9W7ATW4</accession>